<evidence type="ECO:0000313" key="1">
    <source>
        <dbReference type="EMBL" id="AJC73610.1"/>
    </source>
</evidence>
<evidence type="ECO:0008006" key="3">
    <source>
        <dbReference type="Google" id="ProtNLM"/>
    </source>
</evidence>
<accession>A0A0X1KQY7</accession>
<proteinExistence type="predicted"/>
<organism evidence="1 2">
    <name type="scientific">Pseudothermotoga hypogea DSM 11164 = NBRC 106472</name>
    <dbReference type="NCBI Taxonomy" id="1123384"/>
    <lineage>
        <taxon>Bacteria</taxon>
        <taxon>Thermotogati</taxon>
        <taxon>Thermotogota</taxon>
        <taxon>Thermotogae</taxon>
        <taxon>Thermotogales</taxon>
        <taxon>Thermotogaceae</taxon>
        <taxon>Pseudothermotoga</taxon>
    </lineage>
</organism>
<dbReference type="PaxDb" id="1123384-AJ81_04635"/>
<dbReference type="PATRIC" id="fig|1123384.7.peg.909"/>
<dbReference type="EMBL" id="CP007141">
    <property type="protein sequence ID" value="AJC73610.1"/>
    <property type="molecule type" value="Genomic_DNA"/>
</dbReference>
<protein>
    <recommendedName>
        <fullName evidence="3">Flagellar protein FlgJ N-terminal domain-containing protein</fullName>
    </recommendedName>
</protein>
<dbReference type="STRING" id="1123384.AJ81_04635"/>
<reference evidence="1 2" key="1">
    <citation type="submission" date="2014-01" db="EMBL/GenBank/DDBJ databases">
        <title>Genome sequencing of Thermotog hypogea.</title>
        <authorList>
            <person name="Zhang X."/>
            <person name="Alvare G."/>
            <person name="Fristensky B."/>
            <person name="Chen L."/>
            <person name="Suen T."/>
            <person name="Chen Q."/>
            <person name="Ma K."/>
        </authorList>
    </citation>
    <scope>NUCLEOTIDE SEQUENCE [LARGE SCALE GENOMIC DNA]</scope>
    <source>
        <strain evidence="1 2">DSM 11164</strain>
    </source>
</reference>
<dbReference type="AlphaFoldDB" id="A0A0X1KQY7"/>
<evidence type="ECO:0000313" key="2">
    <source>
        <dbReference type="Proteomes" id="UP000077469"/>
    </source>
</evidence>
<name>A0A0X1KQY7_9THEM</name>
<dbReference type="OrthoDB" id="47836at2"/>
<keyword evidence="2" id="KW-1185">Reference proteome</keyword>
<dbReference type="RefSeq" id="WP_051368687.1">
    <property type="nucleotide sequence ID" value="NC_022795.1"/>
</dbReference>
<dbReference type="KEGG" id="phy:AJ81_04635"/>
<gene>
    <name evidence="1" type="ORF">AJ81_04635</name>
</gene>
<dbReference type="Proteomes" id="UP000077469">
    <property type="component" value="Chromosome"/>
</dbReference>
<sequence length="91" mass="10564">MVQTISTINRGSDKLWNACADFTATIFYDVLKKMYESIPKSNLFRRTLAESWFMNMTLYEYSRQAARHELSSLTNMIYEALAKKAYGKTST</sequence>